<dbReference type="EMBL" id="KN832074">
    <property type="protein sequence ID" value="KIN95165.1"/>
    <property type="molecule type" value="Genomic_DNA"/>
</dbReference>
<protein>
    <submittedName>
        <fullName evidence="3">Uncharacterized protein</fullName>
    </submittedName>
</protein>
<organism evidence="3 4">
    <name type="scientific">Pisolithus tinctorius Marx 270</name>
    <dbReference type="NCBI Taxonomy" id="870435"/>
    <lineage>
        <taxon>Eukaryota</taxon>
        <taxon>Fungi</taxon>
        <taxon>Dikarya</taxon>
        <taxon>Basidiomycota</taxon>
        <taxon>Agaricomycotina</taxon>
        <taxon>Agaricomycetes</taxon>
        <taxon>Agaricomycetidae</taxon>
        <taxon>Boletales</taxon>
        <taxon>Sclerodermatineae</taxon>
        <taxon>Pisolithaceae</taxon>
        <taxon>Pisolithus</taxon>
    </lineage>
</organism>
<name>A0A0C3NY62_PISTI</name>
<keyword evidence="1" id="KW-0732">Signal</keyword>
<dbReference type="OrthoDB" id="3226519at2759"/>
<dbReference type="Proteomes" id="UP000054217">
    <property type="component" value="Unassembled WGS sequence"/>
</dbReference>
<reference evidence="4" key="2">
    <citation type="submission" date="2015-01" db="EMBL/GenBank/DDBJ databases">
        <title>Evolutionary Origins and Diversification of the Mycorrhizal Mutualists.</title>
        <authorList>
            <consortium name="DOE Joint Genome Institute"/>
            <consortium name="Mycorrhizal Genomics Consortium"/>
            <person name="Kohler A."/>
            <person name="Kuo A."/>
            <person name="Nagy L.G."/>
            <person name="Floudas D."/>
            <person name="Copeland A."/>
            <person name="Barry K.W."/>
            <person name="Cichocki N."/>
            <person name="Veneault-Fourrey C."/>
            <person name="LaButti K."/>
            <person name="Lindquist E.A."/>
            <person name="Lipzen A."/>
            <person name="Lundell T."/>
            <person name="Morin E."/>
            <person name="Murat C."/>
            <person name="Riley R."/>
            <person name="Ohm R."/>
            <person name="Sun H."/>
            <person name="Tunlid A."/>
            <person name="Henrissat B."/>
            <person name="Grigoriev I.V."/>
            <person name="Hibbett D.S."/>
            <person name="Martin F."/>
        </authorList>
    </citation>
    <scope>NUCLEOTIDE SEQUENCE [LARGE SCALE GENOMIC DNA]</scope>
    <source>
        <strain evidence="4">Marx 270</strain>
    </source>
</reference>
<feature type="chain" id="PRO_5007392545" evidence="1">
    <location>
        <begin position="20"/>
        <end position="182"/>
    </location>
</feature>
<evidence type="ECO:0000313" key="4">
    <source>
        <dbReference type="Proteomes" id="UP000054217"/>
    </source>
</evidence>
<proteinExistence type="predicted"/>
<dbReference type="HOGENOM" id="CLU_107676_0_0_1"/>
<gene>
    <name evidence="2" type="ORF">M404DRAFT_1007719</name>
    <name evidence="3" type="ORF">M404DRAFT_999501</name>
</gene>
<keyword evidence="4" id="KW-1185">Reference proteome</keyword>
<feature type="signal peptide" evidence="1">
    <location>
        <begin position="1"/>
        <end position="19"/>
    </location>
</feature>
<sequence>MKVLALASILSTFAVEVLAMALPSTPFVCVNEEVLATYPIGKNKEVQARVLSCSDLPNVMGRSAGQKRQTNVCGNACTTNCFSPAGGGPNPNDCQVIADALLYDSQNIGALFNIFVGSPIYMQYASCETFFVNQASYNETYCRTDWSSIVSYVATNCQSQQNAHGGNCVASDQTWFIQVQTS</sequence>
<evidence type="ECO:0000313" key="2">
    <source>
        <dbReference type="EMBL" id="KIN95165.1"/>
    </source>
</evidence>
<accession>A0A0C3NY62</accession>
<evidence type="ECO:0000313" key="3">
    <source>
        <dbReference type="EMBL" id="KIO05765.1"/>
    </source>
</evidence>
<reference evidence="3" key="3">
    <citation type="submission" date="2015-02" db="EMBL/GenBank/DDBJ databases">
        <title>Evolutionary Origins and Diversification of the Mycorrhizal Mutualists.</title>
        <authorList>
            <consortium name="DOE Joint Genome Institute"/>
            <consortium name="Mycorrhizal Genomics Consortium"/>
            <person name="Kohler A."/>
            <person name="Kuo A."/>
            <person name="Nagy L.G."/>
            <person name="Floudas D."/>
            <person name="Copeland A."/>
            <person name="Barry K.W."/>
            <person name="Cichocki N."/>
            <person name="Veneault-Fourrey C."/>
            <person name="LaButti K."/>
            <person name="Lindquist E.A."/>
            <person name="Lipzen A."/>
            <person name="Lundell T."/>
            <person name="Morin E."/>
            <person name="Murat C."/>
            <person name="Riley R."/>
            <person name="Ohm R."/>
            <person name="Sun H."/>
            <person name="Tunlid A."/>
            <person name="Henrissat B."/>
            <person name="Grigoriev I.V."/>
            <person name="Hibbett D.S."/>
            <person name="Martin F."/>
        </authorList>
    </citation>
    <scope>NUCLEOTIDE SEQUENCE</scope>
    <source>
        <strain evidence="3 4">Marx 270</strain>
    </source>
</reference>
<dbReference type="AlphaFoldDB" id="A0A0C3NY62"/>
<reference evidence="3 4" key="1">
    <citation type="submission" date="2014-04" db="EMBL/GenBank/DDBJ databases">
        <authorList>
            <consortium name="DOE Joint Genome Institute"/>
            <person name="Kuo A."/>
            <person name="Kohler A."/>
            <person name="Costa M.D."/>
            <person name="Nagy L.G."/>
            <person name="Floudas D."/>
            <person name="Copeland A."/>
            <person name="Barry K.W."/>
            <person name="Cichocki N."/>
            <person name="Veneault-Fourrey C."/>
            <person name="LaButti K."/>
            <person name="Lindquist E.A."/>
            <person name="Lipzen A."/>
            <person name="Lundell T."/>
            <person name="Morin E."/>
            <person name="Murat C."/>
            <person name="Sun H."/>
            <person name="Tunlid A."/>
            <person name="Henrissat B."/>
            <person name="Grigoriev I.V."/>
            <person name="Hibbett D.S."/>
            <person name="Martin F."/>
            <person name="Nordberg H.P."/>
            <person name="Cantor M.N."/>
            <person name="Hua S.X."/>
        </authorList>
    </citation>
    <scope>NUCLEOTIDE SEQUENCE [LARGE SCALE GENOMIC DNA]</scope>
    <source>
        <strain evidence="3 4">Marx 270</strain>
    </source>
</reference>
<evidence type="ECO:0000256" key="1">
    <source>
        <dbReference type="SAM" id="SignalP"/>
    </source>
</evidence>
<dbReference type="EMBL" id="KN831965">
    <property type="protein sequence ID" value="KIO05765.1"/>
    <property type="molecule type" value="Genomic_DNA"/>
</dbReference>